<evidence type="ECO:0000313" key="2">
    <source>
        <dbReference type="EMBL" id="XCD07212.1"/>
    </source>
</evidence>
<protein>
    <submittedName>
        <fullName evidence="1">Uncharacterized protein</fullName>
    </submittedName>
</protein>
<dbReference type="EMBL" id="PP511589">
    <property type="protein sequence ID" value="XCD05658.1"/>
    <property type="molecule type" value="Genomic_DNA"/>
</dbReference>
<reference evidence="1" key="1">
    <citation type="submission" date="2024-03" db="EMBL/GenBank/DDBJ databases">
        <title>Diverse circular DNA viruses in blood, oral, and fecal samples of captive lemurs.</title>
        <authorList>
            <person name="Paietta E.N."/>
            <person name="Kraberger S."/>
            <person name="Lund M.C."/>
            <person name="Custer J.M."/>
            <person name="Vargas K.M."/>
            <person name="Ehmke E.E."/>
            <person name="Yoder A.D."/>
            <person name="Varsani A."/>
        </authorList>
    </citation>
    <scope>NUCLEOTIDE SEQUENCE</scope>
    <source>
        <strain evidence="1">Duke_24FS_126</strain>
        <strain evidence="2">Duke_26_105</strain>
    </source>
</reference>
<organism evidence="1">
    <name type="scientific">Dulem virus 90</name>
    <dbReference type="NCBI Taxonomy" id="3145801"/>
    <lineage>
        <taxon>Viruses</taxon>
        <taxon>Monodnaviria</taxon>
        <taxon>Sangervirae</taxon>
        <taxon>Phixviricota</taxon>
        <taxon>Malgrandaviricetes</taxon>
        <taxon>Petitvirales</taxon>
        <taxon>Microviridae</taxon>
        <taxon>Microvirus</taxon>
    </lineage>
</organism>
<dbReference type="EMBL" id="PP511766">
    <property type="protein sequence ID" value="XCD07212.1"/>
    <property type="molecule type" value="Genomic_DNA"/>
</dbReference>
<sequence>MCKYHKDLIELNKKLREVIQAHKEVIYVDEKLLKRALVYLQALVVDYVVNEEQPSKDLVDLILGIKSVLVQDLIGGDK</sequence>
<evidence type="ECO:0000313" key="1">
    <source>
        <dbReference type="EMBL" id="XCD05658.1"/>
    </source>
</evidence>
<accession>A0AAU8B054</accession>
<name>A0AAU8B054_9VIRU</name>
<proteinExistence type="predicted"/>